<evidence type="ECO:0000259" key="2">
    <source>
        <dbReference type="Pfam" id="PF00266"/>
    </source>
</evidence>
<dbReference type="Gene3D" id="3.40.640.10">
    <property type="entry name" value="Type I PLP-dependent aspartate aminotransferase-like (Major domain)"/>
    <property type="match status" value="1"/>
</dbReference>
<dbReference type="InterPro" id="IPR015424">
    <property type="entry name" value="PyrdxlP-dep_Trfase"/>
</dbReference>
<protein>
    <submittedName>
        <fullName evidence="3">Putative cysteine desulfurase</fullName>
    </submittedName>
</protein>
<dbReference type="PANTHER" id="PTHR43092:SF2">
    <property type="entry name" value="HERCYNYLCYSTEINE SULFOXIDE LYASE"/>
    <property type="match status" value="1"/>
</dbReference>
<dbReference type="InterPro" id="IPR015421">
    <property type="entry name" value="PyrdxlP-dep_Trfase_major"/>
</dbReference>
<evidence type="ECO:0000256" key="1">
    <source>
        <dbReference type="ARBA" id="ARBA00022898"/>
    </source>
</evidence>
<feature type="domain" description="Aminotransferase class V" evidence="2">
    <location>
        <begin position="90"/>
        <end position="185"/>
    </location>
</feature>
<accession>A0A0A9Y3L1</accession>
<organism evidence="3">
    <name type="scientific">Lygus hesperus</name>
    <name type="common">Western plant bug</name>
    <dbReference type="NCBI Taxonomy" id="30085"/>
    <lineage>
        <taxon>Eukaryota</taxon>
        <taxon>Metazoa</taxon>
        <taxon>Ecdysozoa</taxon>
        <taxon>Arthropoda</taxon>
        <taxon>Hexapoda</taxon>
        <taxon>Insecta</taxon>
        <taxon>Pterygota</taxon>
        <taxon>Neoptera</taxon>
        <taxon>Paraneoptera</taxon>
        <taxon>Hemiptera</taxon>
        <taxon>Heteroptera</taxon>
        <taxon>Panheteroptera</taxon>
        <taxon>Cimicomorpha</taxon>
        <taxon>Miridae</taxon>
        <taxon>Mirini</taxon>
        <taxon>Lygus</taxon>
    </lineage>
</organism>
<reference evidence="3" key="1">
    <citation type="journal article" date="2014" name="PLoS ONE">
        <title>Transcriptome-Based Identification of ABC Transporters in the Western Tarnished Plant Bug Lygus hesperus.</title>
        <authorList>
            <person name="Hull J.J."/>
            <person name="Chaney K."/>
            <person name="Geib S.M."/>
            <person name="Fabrick J.A."/>
            <person name="Brent C.S."/>
            <person name="Walsh D."/>
            <person name="Lavine L.C."/>
        </authorList>
    </citation>
    <scope>NUCLEOTIDE SEQUENCE</scope>
</reference>
<dbReference type="AlphaFoldDB" id="A0A0A9Y3L1"/>
<sequence>MQSLQRWQCYIEEQPLRFIDRELIPNLQHILTAFAEFMHSHDTVVSFEFGYEPVKHLIRRTCDVTGADQVEVFVALPIKDPCILVDSLRSTLEDLRKHRKRVAFVLLEHITSSGGVVLPIKEVVQLCHDFETKVVVDGAHALGAMDINLHSLNCEFYVMNAHKWFCSAKGCALLYIRKDVIGTLPSP</sequence>
<dbReference type="Pfam" id="PF00266">
    <property type="entry name" value="Aminotran_5"/>
    <property type="match status" value="1"/>
</dbReference>
<name>A0A0A9Y3L1_LYGHE</name>
<dbReference type="PANTHER" id="PTHR43092">
    <property type="entry name" value="L-CYSTEINE DESULFHYDRASE"/>
    <property type="match status" value="1"/>
</dbReference>
<dbReference type="SUPFAM" id="SSF53383">
    <property type="entry name" value="PLP-dependent transferases"/>
    <property type="match status" value="1"/>
</dbReference>
<dbReference type="EMBL" id="GBHO01019514">
    <property type="protein sequence ID" value="JAG24090.1"/>
    <property type="molecule type" value="Transcribed_RNA"/>
</dbReference>
<reference evidence="3" key="2">
    <citation type="submission" date="2014-07" db="EMBL/GenBank/DDBJ databases">
        <authorList>
            <person name="Hull J."/>
        </authorList>
    </citation>
    <scope>NUCLEOTIDE SEQUENCE</scope>
</reference>
<keyword evidence="1" id="KW-0663">Pyridoxal phosphate</keyword>
<evidence type="ECO:0000313" key="3">
    <source>
        <dbReference type="EMBL" id="JAG24090.1"/>
    </source>
</evidence>
<gene>
    <name evidence="3" type="primary">csd_1</name>
    <name evidence="3" type="ORF">CM83_9451</name>
</gene>
<dbReference type="InterPro" id="IPR000192">
    <property type="entry name" value="Aminotrans_V_dom"/>
</dbReference>
<proteinExistence type="predicted"/>